<dbReference type="AlphaFoldDB" id="A0ABD5V870"/>
<organism evidence="2 3">
    <name type="scientific">Halalkalicoccus tibetensis</name>
    <dbReference type="NCBI Taxonomy" id="175632"/>
    <lineage>
        <taxon>Archaea</taxon>
        <taxon>Methanobacteriati</taxon>
        <taxon>Methanobacteriota</taxon>
        <taxon>Stenosarchaea group</taxon>
        <taxon>Halobacteria</taxon>
        <taxon>Halobacteriales</taxon>
        <taxon>Halococcaceae</taxon>
        <taxon>Halalkalicoccus</taxon>
    </lineage>
</organism>
<dbReference type="InterPro" id="IPR036237">
    <property type="entry name" value="Xyl_isomerase-like_sf"/>
</dbReference>
<dbReference type="InterPro" id="IPR013022">
    <property type="entry name" value="Xyl_isomerase-like_TIM-brl"/>
</dbReference>
<dbReference type="RefSeq" id="WP_340605054.1">
    <property type="nucleotide sequence ID" value="NZ_JBBMXV010000004.1"/>
</dbReference>
<keyword evidence="3" id="KW-1185">Reference proteome</keyword>
<dbReference type="PANTHER" id="PTHR12110:SF41">
    <property type="entry name" value="INOSOSE DEHYDRATASE"/>
    <property type="match status" value="1"/>
</dbReference>
<evidence type="ECO:0000313" key="3">
    <source>
        <dbReference type="Proteomes" id="UP001596312"/>
    </source>
</evidence>
<dbReference type="EMBL" id="JBHSXQ010000004">
    <property type="protein sequence ID" value="MFC6906483.1"/>
    <property type="molecule type" value="Genomic_DNA"/>
</dbReference>
<keyword evidence="2" id="KW-0413">Isomerase</keyword>
<dbReference type="InterPro" id="IPR050312">
    <property type="entry name" value="IolE/XylAMocC-like"/>
</dbReference>
<dbReference type="Gene3D" id="3.20.20.150">
    <property type="entry name" value="Divalent-metal-dependent TIM barrel enzymes"/>
    <property type="match status" value="1"/>
</dbReference>
<dbReference type="GO" id="GO:0016853">
    <property type="term" value="F:isomerase activity"/>
    <property type="evidence" value="ECO:0007669"/>
    <property type="project" value="UniProtKB-KW"/>
</dbReference>
<proteinExistence type="predicted"/>
<evidence type="ECO:0000259" key="1">
    <source>
        <dbReference type="Pfam" id="PF01261"/>
    </source>
</evidence>
<dbReference type="Pfam" id="PF01261">
    <property type="entry name" value="AP_endonuc_2"/>
    <property type="match status" value="1"/>
</dbReference>
<comment type="caution">
    <text evidence="2">The sequence shown here is derived from an EMBL/GenBank/DDBJ whole genome shotgun (WGS) entry which is preliminary data.</text>
</comment>
<protein>
    <submittedName>
        <fullName evidence="2">Sugar phosphate isomerase/epimerase</fullName>
    </submittedName>
</protein>
<evidence type="ECO:0000313" key="2">
    <source>
        <dbReference type="EMBL" id="MFC6906483.1"/>
    </source>
</evidence>
<accession>A0ABD5V870</accession>
<sequence>MARTAVQLYTLRGIDDPLPAVLESVAETSLDGVEFAHRVAGADTNEVLATLEGTGLEVAAAHVGLDALEDDYGETTALYDELGAEDLVVPWLDPPHFESEAAVAEIAERLNDVAGRLADDGFTLHYHNHDQEFVDCGGHSAMDELLERTDGSIGFELDLGWANAGGADPVALLDRYGERISHVHFADADAASASPTELGEGDLDLEACAEAARSAGVEWYIYEHDEPADPHESLSYGAETLDPFR</sequence>
<dbReference type="SUPFAM" id="SSF51658">
    <property type="entry name" value="Xylose isomerase-like"/>
    <property type="match status" value="1"/>
</dbReference>
<feature type="domain" description="Xylose isomerase-like TIM barrel" evidence="1">
    <location>
        <begin position="23"/>
        <end position="235"/>
    </location>
</feature>
<gene>
    <name evidence="2" type="ORF">ACFQGH_14900</name>
</gene>
<reference evidence="2 3" key="1">
    <citation type="journal article" date="2019" name="Int. J. Syst. Evol. Microbiol.">
        <title>The Global Catalogue of Microorganisms (GCM) 10K type strain sequencing project: providing services to taxonomists for standard genome sequencing and annotation.</title>
        <authorList>
            <consortium name="The Broad Institute Genomics Platform"/>
            <consortium name="The Broad Institute Genome Sequencing Center for Infectious Disease"/>
            <person name="Wu L."/>
            <person name="Ma J."/>
        </authorList>
    </citation>
    <scope>NUCLEOTIDE SEQUENCE [LARGE SCALE GENOMIC DNA]</scope>
    <source>
        <strain evidence="2 3">CGMCC 1.3240</strain>
    </source>
</reference>
<name>A0ABD5V870_9EURY</name>
<dbReference type="Proteomes" id="UP001596312">
    <property type="component" value="Unassembled WGS sequence"/>
</dbReference>
<dbReference type="PANTHER" id="PTHR12110">
    <property type="entry name" value="HYDROXYPYRUVATE ISOMERASE"/>
    <property type="match status" value="1"/>
</dbReference>